<organism evidence="1 2">
    <name type="scientific">Auriscalpium vulgare</name>
    <dbReference type="NCBI Taxonomy" id="40419"/>
    <lineage>
        <taxon>Eukaryota</taxon>
        <taxon>Fungi</taxon>
        <taxon>Dikarya</taxon>
        <taxon>Basidiomycota</taxon>
        <taxon>Agaricomycotina</taxon>
        <taxon>Agaricomycetes</taxon>
        <taxon>Russulales</taxon>
        <taxon>Auriscalpiaceae</taxon>
        <taxon>Auriscalpium</taxon>
    </lineage>
</organism>
<comment type="caution">
    <text evidence="1">The sequence shown here is derived from an EMBL/GenBank/DDBJ whole genome shotgun (WGS) entry which is preliminary data.</text>
</comment>
<proteinExistence type="predicted"/>
<dbReference type="Proteomes" id="UP000814033">
    <property type="component" value="Unassembled WGS sequence"/>
</dbReference>
<keyword evidence="2" id="KW-1185">Reference proteome</keyword>
<evidence type="ECO:0000313" key="1">
    <source>
        <dbReference type="EMBL" id="KAI0052205.1"/>
    </source>
</evidence>
<reference evidence="1" key="1">
    <citation type="submission" date="2021-02" db="EMBL/GenBank/DDBJ databases">
        <authorList>
            <consortium name="DOE Joint Genome Institute"/>
            <person name="Ahrendt S."/>
            <person name="Looney B.P."/>
            <person name="Miyauchi S."/>
            <person name="Morin E."/>
            <person name="Drula E."/>
            <person name="Courty P.E."/>
            <person name="Chicoki N."/>
            <person name="Fauchery L."/>
            <person name="Kohler A."/>
            <person name="Kuo A."/>
            <person name="Labutti K."/>
            <person name="Pangilinan J."/>
            <person name="Lipzen A."/>
            <person name="Riley R."/>
            <person name="Andreopoulos W."/>
            <person name="He G."/>
            <person name="Johnson J."/>
            <person name="Barry K.W."/>
            <person name="Grigoriev I.V."/>
            <person name="Nagy L."/>
            <person name="Hibbett D."/>
            <person name="Henrissat B."/>
            <person name="Matheny P.B."/>
            <person name="Labbe J."/>
            <person name="Martin F."/>
        </authorList>
    </citation>
    <scope>NUCLEOTIDE SEQUENCE</scope>
    <source>
        <strain evidence="1">FP105234-sp</strain>
    </source>
</reference>
<dbReference type="EMBL" id="MU275847">
    <property type="protein sequence ID" value="KAI0052205.1"/>
    <property type="molecule type" value="Genomic_DNA"/>
</dbReference>
<sequence length="155" mass="17607">MPLSQYPSQYNSRRSRRASTSGAYAAKEPYQYDGMQVKFRVKGSHRNGISLSEAVGNVRLSSSNAYTFRDLNTDSRGRVRLIVRWTGYRSGSYEIPISGYSDGRTVDLQSLARRITRGVVHFLSANHISIPWDRVVLHRLEETSVGTWMPVLTTY</sequence>
<evidence type="ECO:0000313" key="2">
    <source>
        <dbReference type="Proteomes" id="UP000814033"/>
    </source>
</evidence>
<name>A0ACB8S741_9AGAM</name>
<gene>
    <name evidence="1" type="ORF">FA95DRAFT_1483941</name>
</gene>
<accession>A0ACB8S741</accession>
<reference evidence="1" key="2">
    <citation type="journal article" date="2022" name="New Phytol.">
        <title>Evolutionary transition to the ectomycorrhizal habit in the genomes of a hyperdiverse lineage of mushroom-forming fungi.</title>
        <authorList>
            <person name="Looney B."/>
            <person name="Miyauchi S."/>
            <person name="Morin E."/>
            <person name="Drula E."/>
            <person name="Courty P.E."/>
            <person name="Kohler A."/>
            <person name="Kuo A."/>
            <person name="LaButti K."/>
            <person name="Pangilinan J."/>
            <person name="Lipzen A."/>
            <person name="Riley R."/>
            <person name="Andreopoulos W."/>
            <person name="He G."/>
            <person name="Johnson J."/>
            <person name="Nolan M."/>
            <person name="Tritt A."/>
            <person name="Barry K.W."/>
            <person name="Grigoriev I.V."/>
            <person name="Nagy L.G."/>
            <person name="Hibbett D."/>
            <person name="Henrissat B."/>
            <person name="Matheny P.B."/>
            <person name="Labbe J."/>
            <person name="Martin F.M."/>
        </authorList>
    </citation>
    <scope>NUCLEOTIDE SEQUENCE</scope>
    <source>
        <strain evidence="1">FP105234-sp</strain>
    </source>
</reference>
<protein>
    <submittedName>
        <fullName evidence="1">Uncharacterized protein</fullName>
    </submittedName>
</protein>